<dbReference type="OrthoDB" id="2158884at2759"/>
<dbReference type="InterPro" id="IPR050117">
    <property type="entry name" value="MAPK"/>
</dbReference>
<dbReference type="GeneID" id="6758462"/>
<evidence type="ECO:0000259" key="3">
    <source>
        <dbReference type="PROSITE" id="PS50011"/>
    </source>
</evidence>
<dbReference type="AlphaFoldDB" id="B3SAE6"/>
<dbReference type="CTD" id="6758462"/>
<dbReference type="Gene3D" id="1.10.510.10">
    <property type="entry name" value="Transferase(Phosphotransferase) domain 1"/>
    <property type="match status" value="1"/>
</dbReference>
<dbReference type="InParanoid" id="B3SAE6"/>
<dbReference type="Pfam" id="PF00069">
    <property type="entry name" value="Pkinase"/>
    <property type="match status" value="1"/>
</dbReference>
<dbReference type="STRING" id="10228.B3SAE6"/>
<evidence type="ECO:0000313" key="4">
    <source>
        <dbReference type="EMBL" id="EDV20299.1"/>
    </source>
</evidence>
<name>B3SAE6_TRIAD</name>
<dbReference type="Gene3D" id="3.30.200.20">
    <property type="entry name" value="Phosphorylase Kinase, domain 1"/>
    <property type="match status" value="1"/>
</dbReference>
<dbReference type="KEGG" id="tad:TRIADDRAFT_32222"/>
<proteinExistence type="predicted"/>
<protein>
    <recommendedName>
        <fullName evidence="3">Protein kinase domain-containing protein</fullName>
    </recommendedName>
</protein>
<organism evidence="4 5">
    <name type="scientific">Trichoplax adhaerens</name>
    <name type="common">Trichoplax reptans</name>
    <dbReference type="NCBI Taxonomy" id="10228"/>
    <lineage>
        <taxon>Eukaryota</taxon>
        <taxon>Metazoa</taxon>
        <taxon>Placozoa</taxon>
        <taxon>Uniplacotomia</taxon>
        <taxon>Trichoplacea</taxon>
        <taxon>Trichoplacidae</taxon>
        <taxon>Trichoplax</taxon>
    </lineage>
</organism>
<evidence type="ECO:0000256" key="1">
    <source>
        <dbReference type="ARBA" id="ARBA00022741"/>
    </source>
</evidence>
<dbReference type="GO" id="GO:0004674">
    <property type="term" value="F:protein serine/threonine kinase activity"/>
    <property type="evidence" value="ECO:0000318"/>
    <property type="project" value="GO_Central"/>
</dbReference>
<accession>B3SAE6</accession>
<sequence>MFIILFDLGYGLLSNSNYENAFPGLRKCYLIKEQFHYSCKKMKQRYNSRSKFQCLVEVQALKRLSGHPSVVQLRQVLYATETGSAWIITELIEINLDQLIKVGFSNQLSKDKITSYVWQLLKAVEYMHSNDIFHDNIKPENILVKGSVVKLTGFEFSRSSYSPLPYLDRPSCLWYRAPECLLTSGYYTCKVDEWSIGCIMFEMITSRRLFFGINEGDQITKIHNILGTPADDVLTKFKEYANYLIIFFYLVRRY</sequence>
<gene>
    <name evidence="4" type="ORF">TRIADDRAFT_32222</name>
</gene>
<dbReference type="RefSeq" id="XP_002117249.1">
    <property type="nucleotide sequence ID" value="XM_002117213.1"/>
</dbReference>
<dbReference type="GO" id="GO:0005634">
    <property type="term" value="C:nucleus"/>
    <property type="evidence" value="ECO:0000318"/>
    <property type="project" value="GO_Central"/>
</dbReference>
<dbReference type="InterPro" id="IPR011009">
    <property type="entry name" value="Kinase-like_dom_sf"/>
</dbReference>
<dbReference type="PROSITE" id="PS50011">
    <property type="entry name" value="PROTEIN_KINASE_DOM"/>
    <property type="match status" value="1"/>
</dbReference>
<dbReference type="GO" id="GO:0035556">
    <property type="term" value="P:intracellular signal transduction"/>
    <property type="evidence" value="ECO:0000318"/>
    <property type="project" value="GO_Central"/>
</dbReference>
<dbReference type="GO" id="GO:0005737">
    <property type="term" value="C:cytoplasm"/>
    <property type="evidence" value="ECO:0000318"/>
    <property type="project" value="GO_Central"/>
</dbReference>
<keyword evidence="1" id="KW-0547">Nucleotide-binding</keyword>
<dbReference type="EMBL" id="DS985261">
    <property type="protein sequence ID" value="EDV20299.1"/>
    <property type="molecule type" value="Genomic_DNA"/>
</dbReference>
<dbReference type="HOGENOM" id="CLU_000288_181_1_1"/>
<keyword evidence="5" id="KW-1185">Reference proteome</keyword>
<keyword evidence="2" id="KW-0067">ATP-binding</keyword>
<dbReference type="InterPro" id="IPR000719">
    <property type="entry name" value="Prot_kinase_dom"/>
</dbReference>
<dbReference type="eggNOG" id="KOG0661">
    <property type="taxonomic scope" value="Eukaryota"/>
</dbReference>
<dbReference type="PhylomeDB" id="B3SAE6"/>
<evidence type="ECO:0000313" key="5">
    <source>
        <dbReference type="Proteomes" id="UP000009022"/>
    </source>
</evidence>
<dbReference type="Proteomes" id="UP000009022">
    <property type="component" value="Unassembled WGS sequence"/>
</dbReference>
<evidence type="ECO:0000256" key="2">
    <source>
        <dbReference type="ARBA" id="ARBA00022840"/>
    </source>
</evidence>
<dbReference type="GO" id="GO:0005524">
    <property type="term" value="F:ATP binding"/>
    <property type="evidence" value="ECO:0007669"/>
    <property type="project" value="UniProtKB-KW"/>
</dbReference>
<feature type="domain" description="Protein kinase" evidence="3">
    <location>
        <begin position="2"/>
        <end position="254"/>
    </location>
</feature>
<reference evidence="4 5" key="1">
    <citation type="journal article" date="2008" name="Nature">
        <title>The Trichoplax genome and the nature of placozoans.</title>
        <authorList>
            <person name="Srivastava M."/>
            <person name="Begovic E."/>
            <person name="Chapman J."/>
            <person name="Putnam N.H."/>
            <person name="Hellsten U."/>
            <person name="Kawashima T."/>
            <person name="Kuo A."/>
            <person name="Mitros T."/>
            <person name="Salamov A."/>
            <person name="Carpenter M.L."/>
            <person name="Signorovitch A.Y."/>
            <person name="Moreno M.A."/>
            <person name="Kamm K."/>
            <person name="Grimwood J."/>
            <person name="Schmutz J."/>
            <person name="Shapiro H."/>
            <person name="Grigoriev I.V."/>
            <person name="Buss L.W."/>
            <person name="Schierwater B."/>
            <person name="Dellaporta S.L."/>
            <person name="Rokhsar D.S."/>
        </authorList>
    </citation>
    <scope>NUCLEOTIDE SEQUENCE [LARGE SCALE GENOMIC DNA]</scope>
    <source>
        <strain evidence="4 5">Grell-BS-1999</strain>
    </source>
</reference>
<dbReference type="PANTHER" id="PTHR24055">
    <property type="entry name" value="MITOGEN-ACTIVATED PROTEIN KINASE"/>
    <property type="match status" value="1"/>
</dbReference>
<dbReference type="SUPFAM" id="SSF56112">
    <property type="entry name" value="Protein kinase-like (PK-like)"/>
    <property type="match status" value="1"/>
</dbReference>